<dbReference type="GO" id="GO:0008270">
    <property type="term" value="F:zinc ion binding"/>
    <property type="evidence" value="ECO:0007669"/>
    <property type="project" value="InterPro"/>
</dbReference>
<keyword evidence="6" id="KW-0482">Metalloprotease</keyword>
<dbReference type="PROSITE" id="PS52035">
    <property type="entry name" value="PEPTIDASE_M14"/>
    <property type="match status" value="1"/>
</dbReference>
<accession>A0A1I5AZG9</accession>
<dbReference type="SUPFAM" id="SSF53187">
    <property type="entry name" value="Zn-dependent exopeptidases"/>
    <property type="match status" value="1"/>
</dbReference>
<gene>
    <name evidence="10" type="ORF">SAMN05660413_02123</name>
</gene>
<dbReference type="AlphaFoldDB" id="A0A1I5AZG9"/>
<evidence type="ECO:0000313" key="11">
    <source>
        <dbReference type="Proteomes" id="UP000199153"/>
    </source>
</evidence>
<dbReference type="Proteomes" id="UP000199153">
    <property type="component" value="Unassembled WGS sequence"/>
</dbReference>
<keyword evidence="8" id="KW-0732">Signal</keyword>
<keyword evidence="4" id="KW-0378">Hydrolase</keyword>
<comment type="cofactor">
    <cofactor evidence="1">
        <name>Zn(2+)</name>
        <dbReference type="ChEBI" id="CHEBI:29105"/>
    </cofactor>
</comment>
<evidence type="ECO:0000256" key="6">
    <source>
        <dbReference type="ARBA" id="ARBA00023049"/>
    </source>
</evidence>
<dbReference type="STRING" id="287099.SAMN05660413_02123"/>
<dbReference type="RefSeq" id="WP_093409320.1">
    <property type="nucleotide sequence ID" value="NZ_FOVL01000012.1"/>
</dbReference>
<evidence type="ECO:0000313" key="10">
    <source>
        <dbReference type="EMBL" id="SFN67876.1"/>
    </source>
</evidence>
<dbReference type="Gene3D" id="3.40.630.10">
    <property type="entry name" value="Zn peptidases"/>
    <property type="match status" value="1"/>
</dbReference>
<feature type="chain" id="PRO_5011493375" evidence="8">
    <location>
        <begin position="22"/>
        <end position="547"/>
    </location>
</feature>
<dbReference type="PANTHER" id="PTHR11705">
    <property type="entry name" value="PROTEASE FAMILY M14 CARBOXYPEPTIDASE A,B"/>
    <property type="match status" value="1"/>
</dbReference>
<reference evidence="10 11" key="1">
    <citation type="submission" date="2016-10" db="EMBL/GenBank/DDBJ databases">
        <authorList>
            <person name="de Groot N.N."/>
        </authorList>
    </citation>
    <scope>NUCLEOTIDE SEQUENCE [LARGE SCALE GENOMIC DNA]</scope>
    <source>
        <strain evidence="10 11">DSM 17794</strain>
    </source>
</reference>
<dbReference type="PANTHER" id="PTHR11705:SF143">
    <property type="entry name" value="SLL0236 PROTEIN"/>
    <property type="match status" value="1"/>
</dbReference>
<dbReference type="GO" id="GO:0006508">
    <property type="term" value="P:proteolysis"/>
    <property type="evidence" value="ECO:0007669"/>
    <property type="project" value="UniProtKB-KW"/>
</dbReference>
<evidence type="ECO:0000256" key="1">
    <source>
        <dbReference type="ARBA" id="ARBA00001947"/>
    </source>
</evidence>
<evidence type="ECO:0000256" key="4">
    <source>
        <dbReference type="ARBA" id="ARBA00022801"/>
    </source>
</evidence>
<organism evidence="10 11">
    <name type="scientific">Salegentibacter flavus</name>
    <dbReference type="NCBI Taxonomy" id="287099"/>
    <lineage>
        <taxon>Bacteria</taxon>
        <taxon>Pseudomonadati</taxon>
        <taxon>Bacteroidota</taxon>
        <taxon>Flavobacteriia</taxon>
        <taxon>Flavobacteriales</taxon>
        <taxon>Flavobacteriaceae</taxon>
        <taxon>Salegentibacter</taxon>
    </lineage>
</organism>
<dbReference type="OrthoDB" id="5294005at2"/>
<comment type="similarity">
    <text evidence="2 7">Belongs to the peptidase M14 family.</text>
</comment>
<sequence length="547" mass="62312">MNLKLPCLLLLSIFLSFSSYAQQDYPTNRQVEQRLKQMANSANAKLISLTKTEGGQDIWALQLGKGDMENKPAIAITGGVEGFHLLSVELALQISEKILQEHSEILDQTTFYVFPNMSPDAYAQYFSDMRYERRGNSAKIDQDRDGEVSEDPYEDLNNDGWISKLRVESPMGDYVPHQSDSRVLVKADEKAKRNEKRYMLYSEGLDNDKDEKFNEDPEEGIAFNKSLTYKFPYFEAYASDFPVSQPESRALLDYLFEHWNIFAFVTFGPANNLSAPLKFNKPEAEKRVVTSMLEKDVKLNEMISEMYNETIPYEAYKQDNQGTDGDFFQWAYFHFGRLSFSTPGWWVPDMKEEKTENGSQTDSVSNGDIKPTAETNFLAWAEKEGVDNVFLPWTEVEHPDFPNQKVEVGGIKPFAMTNLPYQMTDSIASSHTDFIIKLAEIQPKLELHNLRTEKLGGRLTRVTVDLFNNSPLPTHSELGGKSRWLQKLQIRLSKDKKDILAGNTIKLVDKLEAYEKKTLSWIVKGSGTANIRIGAPHTGFVESNVKL</sequence>
<feature type="domain" description="Peptidase M14" evidence="9">
    <location>
        <begin position="24"/>
        <end position="303"/>
    </location>
</feature>
<dbReference type="InterPro" id="IPR000834">
    <property type="entry name" value="Peptidase_M14"/>
</dbReference>
<evidence type="ECO:0000256" key="2">
    <source>
        <dbReference type="ARBA" id="ARBA00005988"/>
    </source>
</evidence>
<evidence type="ECO:0000256" key="3">
    <source>
        <dbReference type="ARBA" id="ARBA00022670"/>
    </source>
</evidence>
<proteinExistence type="inferred from homology"/>
<keyword evidence="5" id="KW-0862">Zinc</keyword>
<comment type="caution">
    <text evidence="7">Lacks conserved residue(s) required for the propagation of feature annotation.</text>
</comment>
<dbReference type="CDD" id="cd06905">
    <property type="entry name" value="M14-like"/>
    <property type="match status" value="1"/>
</dbReference>
<protein>
    <submittedName>
        <fullName evidence="10">Zinc carboxypeptidase</fullName>
    </submittedName>
</protein>
<dbReference type="EMBL" id="FOVL01000012">
    <property type="protein sequence ID" value="SFN67876.1"/>
    <property type="molecule type" value="Genomic_DNA"/>
</dbReference>
<keyword evidence="10" id="KW-0121">Carboxypeptidase</keyword>
<keyword evidence="3" id="KW-0645">Protease</keyword>
<keyword evidence="11" id="KW-1185">Reference proteome</keyword>
<dbReference type="GO" id="GO:0005615">
    <property type="term" value="C:extracellular space"/>
    <property type="evidence" value="ECO:0007669"/>
    <property type="project" value="TreeGrafter"/>
</dbReference>
<evidence type="ECO:0000256" key="8">
    <source>
        <dbReference type="SAM" id="SignalP"/>
    </source>
</evidence>
<evidence type="ECO:0000259" key="9">
    <source>
        <dbReference type="PROSITE" id="PS52035"/>
    </source>
</evidence>
<feature type="signal peptide" evidence="8">
    <location>
        <begin position="1"/>
        <end position="21"/>
    </location>
</feature>
<dbReference type="GO" id="GO:0004181">
    <property type="term" value="F:metallocarboxypeptidase activity"/>
    <property type="evidence" value="ECO:0007669"/>
    <property type="project" value="InterPro"/>
</dbReference>
<dbReference type="Pfam" id="PF00246">
    <property type="entry name" value="Peptidase_M14"/>
    <property type="match status" value="1"/>
</dbReference>
<evidence type="ECO:0000256" key="7">
    <source>
        <dbReference type="PROSITE-ProRule" id="PRU01379"/>
    </source>
</evidence>
<name>A0A1I5AZG9_9FLAO</name>
<evidence type="ECO:0000256" key="5">
    <source>
        <dbReference type="ARBA" id="ARBA00022833"/>
    </source>
</evidence>